<dbReference type="InterPro" id="IPR002890">
    <property type="entry name" value="MG2"/>
</dbReference>
<accession>A0ABS0Q808</accession>
<dbReference type="RefSeq" id="WP_198075682.1">
    <property type="nucleotide sequence ID" value="NZ_JAEDAE010000004.1"/>
</dbReference>
<dbReference type="EMBL" id="JAEDAE010000004">
    <property type="protein sequence ID" value="MBH8558799.1"/>
    <property type="molecule type" value="Genomic_DNA"/>
</dbReference>
<comment type="caution">
    <text evidence="3">The sequence shown here is derived from an EMBL/GenBank/DDBJ whole genome shotgun (WGS) entry which is preliminary data.</text>
</comment>
<feature type="domain" description="Macroglobulin" evidence="2">
    <location>
        <begin position="58"/>
        <end position="141"/>
    </location>
</feature>
<sequence length="809" mass="89497">MINTFIASCQRRSPAFASLFVAGLLGLAGAAPAWGQADTLASLPRQLARYEKARIQEKLFLHLDRPVYLSGETMWFKVYAVDGTYSRPLTLSSVAYVEVLDAKNHPVLQGKIALKNAVGQGSFVVPASVASGSYTVRAYTSWMKNFAPEAYFHSPVTVLNTFVASGAARPAKDSVAFEAQFFPEGGNLVQGLRSKVAVQVTNPAGHGVAATGKVLNQKGAVVATFSTLRLGMGNFLFTPSSAQDTYTAVLTLGPGQTISRPLPRVFAQGYVMHLERSGSNQLTLTVDATQRPTETLFLLAHSRQQTALATRMQLVNGHAIYVFRPDQLLGGVSHFTVFNEAQQPVAERLYFQRPTPGLTLMAQADKPQYGPRDKVQVQLALGGLAPTANASLSMAVYRLDSLAATPAQSIDRYLGLTSELKGTVENPDYYFTANDPEAADNLMLTQGWSRFRWEDVLAQSLPAPKFLPEPNGPVVQARLTRAGTTTPRPGVTTYLSSPSRIIRLTNAVSNEEGLVQFEMHHFDGPQDLVVQTDPQQDSTCHIQLIEPFSTRFRSGGPGLTYGLTPRFQPDYEKRHLQAQVQNLYFGKYRSRYVRERVDSLAFYGKPDETYLLDKYTRFKVLEEVLREYVPGVVVRIRKDGFHFLVADKVNKTLLEENPMVLLDGVPVFNINKIMAMPAIKIRKLEVVDSRYFQGLAVYNGVVSFSTYKGDLEGFQLDPRVLVERYEGVQRQREFYAPRYDTPAAAQSRLPDLRNLLYWNPNITATGTQPQTLSFFTGDQAGRYLVVMQGLTADGQPASQQMVLEVKPAL</sequence>
<evidence type="ECO:0000256" key="1">
    <source>
        <dbReference type="SAM" id="SignalP"/>
    </source>
</evidence>
<organism evidence="3 4">
    <name type="scientific">Hymenobacter negativus</name>
    <dbReference type="NCBI Taxonomy" id="2795026"/>
    <lineage>
        <taxon>Bacteria</taxon>
        <taxon>Pseudomonadati</taxon>
        <taxon>Bacteroidota</taxon>
        <taxon>Cytophagia</taxon>
        <taxon>Cytophagales</taxon>
        <taxon>Hymenobacteraceae</taxon>
        <taxon>Hymenobacter</taxon>
    </lineage>
</organism>
<evidence type="ECO:0000259" key="2">
    <source>
        <dbReference type="Pfam" id="PF01835"/>
    </source>
</evidence>
<reference evidence="3 4" key="1">
    <citation type="submission" date="2020-12" db="EMBL/GenBank/DDBJ databases">
        <title>Hymenobacter sp.</title>
        <authorList>
            <person name="Kim M.K."/>
        </authorList>
    </citation>
    <scope>NUCLEOTIDE SEQUENCE [LARGE SCALE GENOMIC DNA]</scope>
    <source>
        <strain evidence="3 4">BT442</strain>
    </source>
</reference>
<keyword evidence="4" id="KW-1185">Reference proteome</keyword>
<evidence type="ECO:0000313" key="4">
    <source>
        <dbReference type="Proteomes" id="UP000625631"/>
    </source>
</evidence>
<gene>
    <name evidence="3" type="ORF">I7X13_12110</name>
</gene>
<proteinExistence type="predicted"/>
<evidence type="ECO:0000313" key="3">
    <source>
        <dbReference type="EMBL" id="MBH8558799.1"/>
    </source>
</evidence>
<dbReference type="Proteomes" id="UP000625631">
    <property type="component" value="Unassembled WGS sequence"/>
</dbReference>
<name>A0ABS0Q808_9BACT</name>
<feature type="signal peptide" evidence="1">
    <location>
        <begin position="1"/>
        <end position="33"/>
    </location>
</feature>
<protein>
    <recommendedName>
        <fullName evidence="2">Macroglobulin domain-containing protein</fullName>
    </recommendedName>
</protein>
<keyword evidence="1" id="KW-0732">Signal</keyword>
<dbReference type="Pfam" id="PF01835">
    <property type="entry name" value="MG2"/>
    <property type="match status" value="1"/>
</dbReference>
<feature type="chain" id="PRO_5045676474" description="Macroglobulin domain-containing protein" evidence="1">
    <location>
        <begin position="34"/>
        <end position="809"/>
    </location>
</feature>
<dbReference type="Gene3D" id="2.60.40.1930">
    <property type="match status" value="1"/>
</dbReference>